<dbReference type="Pfam" id="PF10978">
    <property type="entry name" value="DUF2785"/>
    <property type="match status" value="1"/>
</dbReference>
<comment type="caution">
    <text evidence="1">The sequence shown here is derived from an EMBL/GenBank/DDBJ whole genome shotgun (WGS) entry which is preliminary data.</text>
</comment>
<dbReference type="Proteomes" id="UP001223079">
    <property type="component" value="Unassembled WGS sequence"/>
</dbReference>
<sequence>MQDQLVLKLAMDNCVYTDEEINWCLENIGDVNPDIRDGLVYLSFCKMIDEERLTVDQFKAIGQWCQSEQSIYSKLPEMGVPTLKRSFTALLQTLLLWPDDRDGSAFQGKLSRAVREYFFKTALEYLRLETDDTALHPDFGWVHAFAHGADLLAVAACHSQFPSIQMNKVLEVLGDIFLTRQRRFVGDEEGRLAAVIIRTILQGKLSVQGLIDWLKKGNFSNEFIDDWDRQQSFRLFLLPIYVELDHANLLEASDKDVLYALI</sequence>
<reference evidence="1 2" key="1">
    <citation type="submission" date="2023-07" db="EMBL/GenBank/DDBJ databases">
        <title>Genomic Encyclopedia of Type Strains, Phase IV (KMG-IV): sequencing the most valuable type-strain genomes for metagenomic binning, comparative biology and taxonomic classification.</title>
        <authorList>
            <person name="Goeker M."/>
        </authorList>
    </citation>
    <scope>NUCLEOTIDE SEQUENCE [LARGE SCALE GENOMIC DNA]</scope>
    <source>
        <strain evidence="1 2">DSM 105143</strain>
    </source>
</reference>
<dbReference type="EMBL" id="JAUSTM010000010">
    <property type="protein sequence ID" value="MDQ0222653.1"/>
    <property type="molecule type" value="Genomic_DNA"/>
</dbReference>
<dbReference type="InterPro" id="IPR021247">
    <property type="entry name" value="DUF2785"/>
</dbReference>
<gene>
    <name evidence="1" type="ORF">J2S23_001210</name>
</gene>
<evidence type="ECO:0000313" key="1">
    <source>
        <dbReference type="EMBL" id="MDQ0222653.1"/>
    </source>
</evidence>
<accession>A0ABT9YRN3</accession>
<dbReference type="RefSeq" id="WP_307121844.1">
    <property type="nucleotide sequence ID" value="NZ_JAUSTM010000010.1"/>
</dbReference>
<organism evidence="1 2">
    <name type="scientific">Streptococcus moroccensis</name>
    <dbReference type="NCBI Taxonomy" id="1451356"/>
    <lineage>
        <taxon>Bacteria</taxon>
        <taxon>Bacillati</taxon>
        <taxon>Bacillota</taxon>
        <taxon>Bacilli</taxon>
        <taxon>Lactobacillales</taxon>
        <taxon>Streptococcaceae</taxon>
        <taxon>Streptococcus</taxon>
    </lineage>
</organism>
<name>A0ABT9YRN3_9STRE</name>
<evidence type="ECO:0000313" key="2">
    <source>
        <dbReference type="Proteomes" id="UP001223079"/>
    </source>
</evidence>
<proteinExistence type="predicted"/>
<protein>
    <recommendedName>
        <fullName evidence="3">DUF2785 domain-containing protein</fullName>
    </recommendedName>
</protein>
<keyword evidence="2" id="KW-1185">Reference proteome</keyword>
<evidence type="ECO:0008006" key="3">
    <source>
        <dbReference type="Google" id="ProtNLM"/>
    </source>
</evidence>